<evidence type="ECO:0008006" key="3">
    <source>
        <dbReference type="Google" id="ProtNLM"/>
    </source>
</evidence>
<name>A0A1Q9LCD2_9PSEU</name>
<accession>A0A1Q9LCD2</accession>
<dbReference type="STRING" id="1193682.BJP25_04725"/>
<gene>
    <name evidence="1" type="ORF">BJP25_04725</name>
</gene>
<evidence type="ECO:0000313" key="1">
    <source>
        <dbReference type="EMBL" id="OLR89665.1"/>
    </source>
</evidence>
<dbReference type="AlphaFoldDB" id="A0A1Q9LCD2"/>
<reference evidence="1 2" key="1">
    <citation type="submission" date="2016-10" db="EMBL/GenBank/DDBJ databases">
        <title>The Draft Genome Sequence of Actinokineospora bangkokensis 44EHWT reveals the biosynthetic pathway of antifungal compounds Thailandins with unusual extender unit butylmalonyl-CoA.</title>
        <authorList>
            <person name="Greule A."/>
            <person name="Intra B."/>
            <person name="Flemming S."/>
            <person name="Rommel M.G."/>
            <person name="Panbangred W."/>
            <person name="Bechthold A."/>
        </authorList>
    </citation>
    <scope>NUCLEOTIDE SEQUENCE [LARGE SCALE GENOMIC DNA]</scope>
    <source>
        <strain evidence="1 2">44EHW</strain>
    </source>
</reference>
<dbReference type="Proteomes" id="UP000186040">
    <property type="component" value="Unassembled WGS sequence"/>
</dbReference>
<comment type="caution">
    <text evidence="1">The sequence shown here is derived from an EMBL/GenBank/DDBJ whole genome shotgun (WGS) entry which is preliminary data.</text>
</comment>
<evidence type="ECO:0000313" key="2">
    <source>
        <dbReference type="Proteomes" id="UP000186040"/>
    </source>
</evidence>
<keyword evidence="2" id="KW-1185">Reference proteome</keyword>
<dbReference type="RefSeq" id="WP_075978579.1">
    <property type="nucleotide sequence ID" value="NZ_MKQR01000029.1"/>
</dbReference>
<dbReference type="EMBL" id="MKQR01000029">
    <property type="protein sequence ID" value="OLR89665.1"/>
    <property type="molecule type" value="Genomic_DNA"/>
</dbReference>
<protein>
    <recommendedName>
        <fullName evidence="3">Translation initiation factor 2</fullName>
    </recommendedName>
</protein>
<organism evidence="1 2">
    <name type="scientific">Actinokineospora bangkokensis</name>
    <dbReference type="NCBI Taxonomy" id="1193682"/>
    <lineage>
        <taxon>Bacteria</taxon>
        <taxon>Bacillati</taxon>
        <taxon>Actinomycetota</taxon>
        <taxon>Actinomycetes</taxon>
        <taxon>Pseudonocardiales</taxon>
        <taxon>Pseudonocardiaceae</taxon>
        <taxon>Actinokineospora</taxon>
    </lineage>
</organism>
<sequence>MTDVTTWVRGPVGLDGEGRATRRGCKAVLAVVPTITAGTRLLDLLPVFDGDHRVHVVFTVPDAGDRWHGVDAFARGLGGLVLPWDQARRQRWDLVLAASPDCTAQVHGKLLLLPHGAGAGKTRARSRMQPGATRGSTGLDREVLTTSGRVVPAAIALPTAADRALLRRTCPEALPAAVVTGDICLARLDAGAAHRDRYRAALGVPPRGRLVTACSTWSTESAFGAHPDLLARLASEVEGTGTVVAAVFHPNVWAVHGAWQLRSWLADALAAGLRVLPPDRGWQAAVSAADVVLGDHGSTSVYSGALGARFALAAFPDGNTRPGSPGDVLARGVGRLDHDRPLRPQIDAASPHRDIPALRRAISARSPVPHAVLRRTAYALLDLPEPPWPARLLPPADPEPLDW</sequence>
<dbReference type="OrthoDB" id="3661391at2"/>
<proteinExistence type="predicted"/>